<dbReference type="AlphaFoldDB" id="A0AAD2GWK2"/>
<gene>
    <name evidence="1" type="ORF">MYCIT1_LOCUS3014</name>
</gene>
<reference evidence="1" key="1">
    <citation type="submission" date="2023-11" db="EMBL/GenBank/DDBJ databases">
        <authorList>
            <person name="De Vega J J."/>
            <person name="De Vega J J."/>
        </authorList>
    </citation>
    <scope>NUCLEOTIDE SEQUENCE</scope>
</reference>
<sequence length="285" mass="31607">MILYRFPSLFGSPSPPPIIPSSPDLAHQDQPGPSTPYLALLPPEIPDLEELPFESESSPKLTRPTTPACTMMGHCITLVANPPYFNGNKSKYLGFADLRTTYIGAYCSEFLEDLTKILFVLSYLCNKAGKSCTASRWAINWKHHNSEGFQGLKAEVTMKTFLEELQRAFGDSNAEQVAVAQLIALCKGRRSFADYILDLKMLAADTGYNMVTATNNQGKHKKGDQDNILIKFLECGLSSEIASRFYNTSVPLLKAYGTFKDWCINIEVNTLRNQLCKASYGHAAL</sequence>
<evidence type="ECO:0000313" key="1">
    <source>
        <dbReference type="EMBL" id="CAK5263552.1"/>
    </source>
</evidence>
<dbReference type="EMBL" id="CAVNYO010000040">
    <property type="protein sequence ID" value="CAK5263552.1"/>
    <property type="molecule type" value="Genomic_DNA"/>
</dbReference>
<name>A0AAD2GWK2_9AGAR</name>
<protein>
    <recommendedName>
        <fullName evidence="3">Retrotransposon gag domain-containing protein</fullName>
    </recommendedName>
</protein>
<evidence type="ECO:0008006" key="3">
    <source>
        <dbReference type="Google" id="ProtNLM"/>
    </source>
</evidence>
<dbReference type="Proteomes" id="UP001295794">
    <property type="component" value="Unassembled WGS sequence"/>
</dbReference>
<organism evidence="1 2">
    <name type="scientific">Mycena citricolor</name>
    <dbReference type="NCBI Taxonomy" id="2018698"/>
    <lineage>
        <taxon>Eukaryota</taxon>
        <taxon>Fungi</taxon>
        <taxon>Dikarya</taxon>
        <taxon>Basidiomycota</taxon>
        <taxon>Agaricomycotina</taxon>
        <taxon>Agaricomycetes</taxon>
        <taxon>Agaricomycetidae</taxon>
        <taxon>Agaricales</taxon>
        <taxon>Marasmiineae</taxon>
        <taxon>Mycenaceae</taxon>
        <taxon>Mycena</taxon>
    </lineage>
</organism>
<comment type="caution">
    <text evidence="1">The sequence shown here is derived from an EMBL/GenBank/DDBJ whole genome shotgun (WGS) entry which is preliminary data.</text>
</comment>
<keyword evidence="2" id="KW-1185">Reference proteome</keyword>
<proteinExistence type="predicted"/>
<evidence type="ECO:0000313" key="2">
    <source>
        <dbReference type="Proteomes" id="UP001295794"/>
    </source>
</evidence>
<accession>A0AAD2GWK2</accession>